<gene>
    <name evidence="8 10" type="primary">tilS</name>
    <name evidence="10" type="ORF">CRV09_02170</name>
</gene>
<dbReference type="GO" id="GO:0006400">
    <property type="term" value="P:tRNA modification"/>
    <property type="evidence" value="ECO:0007669"/>
    <property type="project" value="UniProtKB-UniRule"/>
</dbReference>
<evidence type="ECO:0000256" key="7">
    <source>
        <dbReference type="ARBA" id="ARBA00048539"/>
    </source>
</evidence>
<dbReference type="CDD" id="cd01992">
    <property type="entry name" value="TilS_N"/>
    <property type="match status" value="1"/>
</dbReference>
<keyword evidence="2 8" id="KW-0963">Cytoplasm</keyword>
<dbReference type="SUPFAM" id="SSF52402">
    <property type="entry name" value="Adenine nucleotide alpha hydrolases-like"/>
    <property type="match status" value="1"/>
</dbReference>
<dbReference type="InterPro" id="IPR012796">
    <property type="entry name" value="Lysidine-tRNA-synth_C"/>
</dbReference>
<dbReference type="PANTHER" id="PTHR43033">
    <property type="entry name" value="TRNA(ILE)-LYSIDINE SYNTHASE-RELATED"/>
    <property type="match status" value="1"/>
</dbReference>
<dbReference type="RefSeq" id="WP_136132523.1">
    <property type="nucleotide sequence ID" value="NZ_PDKR01000002.1"/>
</dbReference>
<comment type="domain">
    <text evidence="8">The N-terminal region contains the highly conserved SGGXDS motif, predicted to be a P-loop motif involved in ATP binding.</text>
</comment>
<dbReference type="NCBIfam" id="TIGR02433">
    <property type="entry name" value="lysidine_TilS_C"/>
    <property type="match status" value="1"/>
</dbReference>
<evidence type="ECO:0000256" key="4">
    <source>
        <dbReference type="ARBA" id="ARBA00022694"/>
    </source>
</evidence>
<comment type="subcellular location">
    <subcellularLocation>
        <location evidence="1 8">Cytoplasm</location>
    </subcellularLocation>
</comment>
<dbReference type="Proteomes" id="UP000295937">
    <property type="component" value="Unassembled WGS sequence"/>
</dbReference>
<dbReference type="SMART" id="SM00977">
    <property type="entry name" value="TilS_C"/>
    <property type="match status" value="1"/>
</dbReference>
<dbReference type="AlphaFoldDB" id="A0A2P5T292"/>
<dbReference type="SUPFAM" id="SSF56037">
    <property type="entry name" value="PheT/TilS domain"/>
    <property type="match status" value="1"/>
</dbReference>
<comment type="caution">
    <text evidence="10">The sequence shown here is derived from an EMBL/GenBank/DDBJ whole genome shotgun (WGS) entry which is preliminary data.</text>
</comment>
<evidence type="ECO:0000313" key="10">
    <source>
        <dbReference type="EMBL" id="PPI88686.1"/>
    </source>
</evidence>
<dbReference type="Pfam" id="PF09179">
    <property type="entry name" value="TilS"/>
    <property type="match status" value="1"/>
</dbReference>
<evidence type="ECO:0000256" key="5">
    <source>
        <dbReference type="ARBA" id="ARBA00022741"/>
    </source>
</evidence>
<keyword evidence="5 8" id="KW-0547">Nucleotide-binding</keyword>
<dbReference type="HAMAP" id="MF_01161">
    <property type="entry name" value="tRNA_Ile_lys_synt"/>
    <property type="match status" value="1"/>
</dbReference>
<dbReference type="InterPro" id="IPR015262">
    <property type="entry name" value="tRNA_Ile_lys_synt_subst-bd"/>
</dbReference>
<dbReference type="GO" id="GO:0032267">
    <property type="term" value="F:tRNA(Ile)-lysidine synthase activity"/>
    <property type="evidence" value="ECO:0007669"/>
    <property type="project" value="UniProtKB-EC"/>
</dbReference>
<evidence type="ECO:0000259" key="9">
    <source>
        <dbReference type="SMART" id="SM00977"/>
    </source>
</evidence>
<sequence>MFFNKVDSLLYNNSRVVIAFSGGLDSTALLHYLSIWHKVHPQSNLRAIHINHGLNINANSWASHCRKLCLKWKINCSILKIKIKNTNKKGIEATARKERYKALISSLYPEEILLTAHHLDDQCETFLLAIKRGSGPLGLGAIYPLIIIGNNKILRPFLEYPRKLIKSYAKKYHLNWIEDESNYNIDFDRNFLRNLILPKIIAKWPNFIETTTRTSLLCRKQELLIDELLLDQLENLISKDGSLYFLPLLKMSDIKVYALLRRWIAKQGSLMPSYNKLKVIYYEIILSRKDAQPRLKLGSYEIRRFRNYLYILPINKSLKNITINWKNLNTELVLPQNLGLLKANYNNKLIRLPIYNEYVTIQFYANGSCHLVGRKNKYKIKKIWQEFNIPPWNRHRIPLIYYNQILICAVNLFITVDGTVLNDNNGWQVIWDQNKDKHNQTEKYSYINKDC</sequence>
<dbReference type="GO" id="GO:0005737">
    <property type="term" value="C:cytoplasm"/>
    <property type="evidence" value="ECO:0007669"/>
    <property type="project" value="UniProtKB-SubCell"/>
</dbReference>
<feature type="domain" description="Lysidine-tRNA(Ile) synthetase C-terminal" evidence="9">
    <location>
        <begin position="359"/>
        <end position="431"/>
    </location>
</feature>
<keyword evidence="6 8" id="KW-0067">ATP-binding</keyword>
<dbReference type="GO" id="GO:0005524">
    <property type="term" value="F:ATP binding"/>
    <property type="evidence" value="ECO:0007669"/>
    <property type="project" value="UniProtKB-UniRule"/>
</dbReference>
<dbReference type="EC" id="6.3.4.19" evidence="8"/>
<feature type="binding site" evidence="8">
    <location>
        <begin position="21"/>
        <end position="26"/>
    </location>
    <ligand>
        <name>ATP</name>
        <dbReference type="ChEBI" id="CHEBI:30616"/>
    </ligand>
</feature>
<proteinExistence type="inferred from homology"/>
<dbReference type="InterPro" id="IPR014729">
    <property type="entry name" value="Rossmann-like_a/b/a_fold"/>
</dbReference>
<dbReference type="Pfam" id="PF01171">
    <property type="entry name" value="ATP_bind_3"/>
    <property type="match status" value="1"/>
</dbReference>
<dbReference type="InterPro" id="IPR012094">
    <property type="entry name" value="tRNA_Ile_lys_synt"/>
</dbReference>
<protein>
    <recommendedName>
        <fullName evidence="8">tRNA(Ile)-lysidine synthase</fullName>
        <ecNumber evidence="8">6.3.4.19</ecNumber>
    </recommendedName>
    <alternativeName>
        <fullName evidence="8">tRNA(Ile)-2-lysyl-cytidine synthase</fullName>
    </alternativeName>
    <alternativeName>
        <fullName evidence="8">tRNA(Ile)-lysidine synthetase</fullName>
    </alternativeName>
</protein>
<comment type="similarity">
    <text evidence="8">Belongs to the tRNA(Ile)-lysidine synthase family.</text>
</comment>
<dbReference type="OrthoDB" id="9807403at2"/>
<evidence type="ECO:0000313" key="11">
    <source>
        <dbReference type="Proteomes" id="UP000295937"/>
    </source>
</evidence>
<evidence type="ECO:0000256" key="2">
    <source>
        <dbReference type="ARBA" id="ARBA00022490"/>
    </source>
</evidence>
<dbReference type="NCBIfam" id="TIGR02432">
    <property type="entry name" value="lysidine_TilS_N"/>
    <property type="match status" value="1"/>
</dbReference>
<dbReference type="Pfam" id="PF11734">
    <property type="entry name" value="TilS_C"/>
    <property type="match status" value="1"/>
</dbReference>
<comment type="function">
    <text evidence="8">Ligates lysine onto the cytidine present at position 34 of the AUA codon-specific tRNA(Ile) that contains the anticodon CAU, in an ATP-dependent manner. Cytidine is converted to lysidine, thus changing the amino acid specificity of the tRNA from methionine to isoleucine.</text>
</comment>
<keyword evidence="4 8" id="KW-0819">tRNA processing</keyword>
<evidence type="ECO:0000256" key="1">
    <source>
        <dbReference type="ARBA" id="ARBA00004496"/>
    </source>
</evidence>
<dbReference type="PANTHER" id="PTHR43033:SF1">
    <property type="entry name" value="TRNA(ILE)-LYSIDINE SYNTHASE-RELATED"/>
    <property type="match status" value="1"/>
</dbReference>
<dbReference type="InterPro" id="IPR011063">
    <property type="entry name" value="TilS/TtcA_N"/>
</dbReference>
<dbReference type="Gene3D" id="1.20.59.20">
    <property type="match status" value="1"/>
</dbReference>
<evidence type="ECO:0000256" key="8">
    <source>
        <dbReference type="HAMAP-Rule" id="MF_01161"/>
    </source>
</evidence>
<dbReference type="EMBL" id="PDKR01000002">
    <property type="protein sequence ID" value="PPI88686.1"/>
    <property type="molecule type" value="Genomic_DNA"/>
</dbReference>
<keyword evidence="3 8" id="KW-0436">Ligase</keyword>
<evidence type="ECO:0000256" key="3">
    <source>
        <dbReference type="ARBA" id="ARBA00022598"/>
    </source>
</evidence>
<dbReference type="InterPro" id="IPR012795">
    <property type="entry name" value="tRNA_Ile_lys_synt_N"/>
</dbReference>
<evidence type="ECO:0000256" key="6">
    <source>
        <dbReference type="ARBA" id="ARBA00022840"/>
    </source>
</evidence>
<reference evidence="10 11" key="1">
    <citation type="journal article" date="2018" name="Genome Biol. Evol.">
        <title>Cladogenesis and Genomic Streamlining in Extracellular Endosymbionts of Tropical Stink Bugs.</title>
        <authorList>
            <person name="Otero-Bravo A."/>
            <person name="Goffredi S."/>
            <person name="Sabree Z.L."/>
        </authorList>
    </citation>
    <scope>NUCLEOTIDE SEQUENCE [LARGE SCALE GENOMIC DNA]</scope>
    <source>
        <strain evidence="10 11">SoEO</strain>
    </source>
</reference>
<dbReference type="SUPFAM" id="SSF82829">
    <property type="entry name" value="MesJ substrate recognition domain-like"/>
    <property type="match status" value="1"/>
</dbReference>
<accession>A0A2P5T292</accession>
<comment type="catalytic activity">
    <reaction evidence="7 8">
        <text>cytidine(34) in tRNA(Ile2) + L-lysine + ATP = lysidine(34) in tRNA(Ile2) + AMP + diphosphate + H(+)</text>
        <dbReference type="Rhea" id="RHEA:43744"/>
        <dbReference type="Rhea" id="RHEA-COMP:10625"/>
        <dbReference type="Rhea" id="RHEA-COMP:10670"/>
        <dbReference type="ChEBI" id="CHEBI:15378"/>
        <dbReference type="ChEBI" id="CHEBI:30616"/>
        <dbReference type="ChEBI" id="CHEBI:32551"/>
        <dbReference type="ChEBI" id="CHEBI:33019"/>
        <dbReference type="ChEBI" id="CHEBI:82748"/>
        <dbReference type="ChEBI" id="CHEBI:83665"/>
        <dbReference type="ChEBI" id="CHEBI:456215"/>
        <dbReference type="EC" id="6.3.4.19"/>
    </reaction>
</comment>
<name>A0A2P5T292_9GAMM</name>
<dbReference type="Gene3D" id="3.40.50.620">
    <property type="entry name" value="HUPs"/>
    <property type="match status" value="1"/>
</dbReference>
<organism evidence="10 11">
    <name type="scientific">Candidatus Pantoea edessiphila</name>
    <dbReference type="NCBI Taxonomy" id="2044610"/>
    <lineage>
        <taxon>Bacteria</taxon>
        <taxon>Pseudomonadati</taxon>
        <taxon>Pseudomonadota</taxon>
        <taxon>Gammaproteobacteria</taxon>
        <taxon>Enterobacterales</taxon>
        <taxon>Erwiniaceae</taxon>
        <taxon>Pantoea</taxon>
    </lineage>
</organism>